<dbReference type="FunFam" id="3.40.50.880:FF:000002">
    <property type="entry name" value="CTP synthase"/>
    <property type="match status" value="1"/>
</dbReference>
<feature type="domain" description="Glutamine amidotransferase" evidence="10">
    <location>
        <begin position="146"/>
        <end position="369"/>
    </location>
</feature>
<accession>T1ART1</accession>
<keyword evidence="7" id="KW-0315">Glutamine amidotransferase</keyword>
<comment type="similarity">
    <text evidence="2">Belongs to the CTP synthase family.</text>
</comment>
<keyword evidence="5" id="KW-0547">Nucleotide-binding</keyword>
<keyword evidence="8" id="KW-0665">Pyrimidine biosynthesis</keyword>
<dbReference type="InterPro" id="IPR017456">
    <property type="entry name" value="CTP_synthase_N"/>
</dbReference>
<dbReference type="PROSITE" id="PS51273">
    <property type="entry name" value="GATASE_TYPE_1"/>
    <property type="match status" value="1"/>
</dbReference>
<dbReference type="GO" id="GO:0019856">
    <property type="term" value="P:pyrimidine nucleobase biosynthetic process"/>
    <property type="evidence" value="ECO:0007669"/>
    <property type="project" value="TreeGrafter"/>
</dbReference>
<reference evidence="12" key="1">
    <citation type="submission" date="2013-08" db="EMBL/GenBank/DDBJ databases">
        <authorList>
            <person name="Mendez C."/>
            <person name="Richter M."/>
            <person name="Ferrer M."/>
            <person name="Sanchez J."/>
        </authorList>
    </citation>
    <scope>NUCLEOTIDE SEQUENCE</scope>
</reference>
<dbReference type="PANTHER" id="PTHR11550:SF0">
    <property type="entry name" value="CTP SYNTHASE-RELATED"/>
    <property type="match status" value="1"/>
</dbReference>
<dbReference type="NCBIfam" id="NF003792">
    <property type="entry name" value="PRK05380.1"/>
    <property type="match status" value="1"/>
</dbReference>
<evidence type="ECO:0000256" key="9">
    <source>
        <dbReference type="ARBA" id="ARBA00047781"/>
    </source>
</evidence>
<dbReference type="Gene3D" id="3.40.50.300">
    <property type="entry name" value="P-loop containing nucleotide triphosphate hydrolases"/>
    <property type="match status" value="1"/>
</dbReference>
<dbReference type="InterPro" id="IPR027417">
    <property type="entry name" value="P-loop_NTPase"/>
</dbReference>
<evidence type="ECO:0000256" key="6">
    <source>
        <dbReference type="ARBA" id="ARBA00022840"/>
    </source>
</evidence>
<dbReference type="InterPro" id="IPR033828">
    <property type="entry name" value="GATase1_CTP_Synthase"/>
</dbReference>
<dbReference type="GO" id="GO:0005524">
    <property type="term" value="F:ATP binding"/>
    <property type="evidence" value="ECO:0007669"/>
    <property type="project" value="UniProtKB-KW"/>
</dbReference>
<feature type="non-terminal residue" evidence="12">
    <location>
        <position position="1"/>
    </location>
</feature>
<dbReference type="GO" id="GO:0042802">
    <property type="term" value="F:identical protein binding"/>
    <property type="evidence" value="ECO:0007669"/>
    <property type="project" value="TreeGrafter"/>
</dbReference>
<evidence type="ECO:0000313" key="12">
    <source>
        <dbReference type="EMBL" id="EQD44745.1"/>
    </source>
</evidence>
<evidence type="ECO:0000256" key="8">
    <source>
        <dbReference type="ARBA" id="ARBA00022975"/>
    </source>
</evidence>
<comment type="pathway">
    <text evidence="1">Pyrimidine metabolism; CTP biosynthesis via de novo pathway; CTP from UDP: step 2/2.</text>
</comment>
<dbReference type="PANTHER" id="PTHR11550">
    <property type="entry name" value="CTP SYNTHASE"/>
    <property type="match status" value="1"/>
</dbReference>
<dbReference type="InterPro" id="IPR004468">
    <property type="entry name" value="CTP_synthase"/>
</dbReference>
<dbReference type="SUPFAM" id="SSF52317">
    <property type="entry name" value="Class I glutamine amidotransferase-like"/>
    <property type="match status" value="1"/>
</dbReference>
<evidence type="ECO:0000256" key="7">
    <source>
        <dbReference type="ARBA" id="ARBA00022962"/>
    </source>
</evidence>
<dbReference type="InterPro" id="IPR029062">
    <property type="entry name" value="Class_I_gatase-like"/>
</dbReference>
<keyword evidence="4" id="KW-0436">Ligase</keyword>
<dbReference type="Pfam" id="PF06418">
    <property type="entry name" value="CTP_synth_N"/>
    <property type="match status" value="1"/>
</dbReference>
<dbReference type="GO" id="GO:0044210">
    <property type="term" value="P:'de novo' CTP biosynthetic process"/>
    <property type="evidence" value="ECO:0007669"/>
    <property type="project" value="UniProtKB-UniPathway"/>
</dbReference>
<reference evidence="12" key="2">
    <citation type="journal article" date="2014" name="ISME J.">
        <title>Microbial stratification in low pH oxic and suboxic macroscopic growths along an acid mine drainage.</title>
        <authorList>
            <person name="Mendez-Garcia C."/>
            <person name="Mesa V."/>
            <person name="Sprenger R.R."/>
            <person name="Richter M."/>
            <person name="Diez M.S."/>
            <person name="Solano J."/>
            <person name="Bargiela R."/>
            <person name="Golyshina O.V."/>
            <person name="Manteca A."/>
            <person name="Ramos J.L."/>
            <person name="Gallego J.R."/>
            <person name="Llorente I."/>
            <person name="Martins Dos Santos V.A."/>
            <person name="Jensen O.N."/>
            <person name="Pelaez A.I."/>
            <person name="Sanchez J."/>
            <person name="Ferrer M."/>
        </authorList>
    </citation>
    <scope>NUCLEOTIDE SEQUENCE</scope>
</reference>
<dbReference type="Pfam" id="PF00117">
    <property type="entry name" value="GATase"/>
    <property type="match status" value="1"/>
</dbReference>
<name>T1ART1_9ZZZZ</name>
<dbReference type="UniPathway" id="UPA00159">
    <property type="reaction ID" value="UER00277"/>
</dbReference>
<dbReference type="CDD" id="cd01746">
    <property type="entry name" value="GATase1_CTP_Synthase"/>
    <property type="match status" value="1"/>
</dbReference>
<evidence type="ECO:0000256" key="5">
    <source>
        <dbReference type="ARBA" id="ARBA00022741"/>
    </source>
</evidence>
<gene>
    <name evidence="12" type="ORF">B1B_13399</name>
</gene>
<evidence type="ECO:0000259" key="10">
    <source>
        <dbReference type="Pfam" id="PF00117"/>
    </source>
</evidence>
<protein>
    <recommendedName>
        <fullName evidence="3">CTP synthase (glutamine hydrolyzing)</fullName>
        <ecNumber evidence="3">6.3.4.2</ecNumber>
    </recommendedName>
</protein>
<dbReference type="SUPFAM" id="SSF52540">
    <property type="entry name" value="P-loop containing nucleoside triphosphate hydrolases"/>
    <property type="match status" value="1"/>
</dbReference>
<evidence type="ECO:0000259" key="11">
    <source>
        <dbReference type="Pfam" id="PF06418"/>
    </source>
</evidence>
<evidence type="ECO:0000256" key="3">
    <source>
        <dbReference type="ARBA" id="ARBA00012291"/>
    </source>
</evidence>
<sequence>ALRELSYELGDGHMVFVHTTLVPVVGPVGEAKTKPTQHSVRELRAIGIRPNLIVARGPLPLAPDIKAKISLFCDVPPEAVISVPDQSTVYEVPLVLEAQGVGPLIERLLGLPERRPDYSAWKEFLATYRRAQGSIEIAVVGKYTELRDAYLSHSEAFHHCQGHLGCDIRLQWYDAEDIAKNPTLLSRIERSDGVLVPGGFGARGVEGKVLAIELARTRGIPYLGVCYGFQMAAVEFARNVLLLPGANTTEVDTETPDPVVCLLEQQKGLSEMGGTMRLGTQRVVLTPGSKIARCYGATEIWERHRHRYEINPAYLDRFQAHGLNITGHAVDGRVESFELADHPFFVGVQFHPEFLSRPEAPHPLYLALVRAALARKEVPTPAATPPIVP</sequence>
<dbReference type="EMBL" id="AUZY01008821">
    <property type="protein sequence ID" value="EQD44745.1"/>
    <property type="molecule type" value="Genomic_DNA"/>
</dbReference>
<dbReference type="AlphaFoldDB" id="T1ART1"/>
<comment type="catalytic activity">
    <reaction evidence="9">
        <text>UTP + L-glutamine + ATP + H2O = CTP + L-glutamate + ADP + phosphate + 2 H(+)</text>
        <dbReference type="Rhea" id="RHEA:26426"/>
        <dbReference type="ChEBI" id="CHEBI:15377"/>
        <dbReference type="ChEBI" id="CHEBI:15378"/>
        <dbReference type="ChEBI" id="CHEBI:29985"/>
        <dbReference type="ChEBI" id="CHEBI:30616"/>
        <dbReference type="ChEBI" id="CHEBI:37563"/>
        <dbReference type="ChEBI" id="CHEBI:43474"/>
        <dbReference type="ChEBI" id="CHEBI:46398"/>
        <dbReference type="ChEBI" id="CHEBI:58359"/>
        <dbReference type="ChEBI" id="CHEBI:456216"/>
        <dbReference type="EC" id="6.3.4.2"/>
    </reaction>
</comment>
<dbReference type="Gene3D" id="3.40.50.880">
    <property type="match status" value="1"/>
</dbReference>
<dbReference type="GO" id="GO:0003883">
    <property type="term" value="F:CTP synthase activity"/>
    <property type="evidence" value="ECO:0007669"/>
    <property type="project" value="UniProtKB-EC"/>
</dbReference>
<organism evidence="12">
    <name type="scientific">mine drainage metagenome</name>
    <dbReference type="NCBI Taxonomy" id="410659"/>
    <lineage>
        <taxon>unclassified sequences</taxon>
        <taxon>metagenomes</taxon>
        <taxon>ecological metagenomes</taxon>
    </lineage>
</organism>
<evidence type="ECO:0000256" key="4">
    <source>
        <dbReference type="ARBA" id="ARBA00022598"/>
    </source>
</evidence>
<keyword evidence="6" id="KW-0067">ATP-binding</keyword>
<comment type="caution">
    <text evidence="12">The sequence shown here is derived from an EMBL/GenBank/DDBJ whole genome shotgun (WGS) entry which is preliminary data.</text>
</comment>
<dbReference type="InterPro" id="IPR017926">
    <property type="entry name" value="GATASE"/>
</dbReference>
<evidence type="ECO:0000256" key="1">
    <source>
        <dbReference type="ARBA" id="ARBA00005171"/>
    </source>
</evidence>
<proteinExistence type="inferred from homology"/>
<dbReference type="EC" id="6.3.4.2" evidence="3"/>
<feature type="domain" description="CTP synthase N-terminal" evidence="11">
    <location>
        <begin position="1"/>
        <end position="110"/>
    </location>
</feature>
<evidence type="ECO:0000256" key="2">
    <source>
        <dbReference type="ARBA" id="ARBA00007533"/>
    </source>
</evidence>